<evidence type="ECO:0000313" key="3">
    <source>
        <dbReference type="Ensembl" id="ENSCCNP00000001135.1"/>
    </source>
</evidence>
<dbReference type="OrthoDB" id="9835673at2759"/>
<keyword evidence="2" id="KW-0472">Membrane</keyword>
<feature type="transmembrane region" description="Helical" evidence="2">
    <location>
        <begin position="6"/>
        <end position="30"/>
    </location>
</feature>
<dbReference type="PANTHER" id="PTHR12044:SF11">
    <property type="entry name" value="SLP ADAPTER AND CSK-INTERACTING MEMBRANE PROTEIN"/>
    <property type="match status" value="1"/>
</dbReference>
<dbReference type="RefSeq" id="XP_020023842.1">
    <property type="nucleotide sequence ID" value="XM_020168253.1"/>
</dbReference>
<dbReference type="GO" id="GO:0001772">
    <property type="term" value="C:immunological synapse"/>
    <property type="evidence" value="ECO:0007669"/>
    <property type="project" value="InterPro"/>
</dbReference>
<feature type="compositionally biased region" description="Acidic residues" evidence="1">
    <location>
        <begin position="115"/>
        <end position="124"/>
    </location>
</feature>
<organism evidence="5">
    <name type="scientific">Castor canadensis</name>
    <name type="common">American beaver</name>
    <dbReference type="NCBI Taxonomy" id="51338"/>
    <lineage>
        <taxon>Eukaryota</taxon>
        <taxon>Metazoa</taxon>
        <taxon>Chordata</taxon>
        <taxon>Craniata</taxon>
        <taxon>Vertebrata</taxon>
        <taxon>Euteleostomi</taxon>
        <taxon>Mammalia</taxon>
        <taxon>Eutheria</taxon>
        <taxon>Euarchontoglires</taxon>
        <taxon>Glires</taxon>
        <taxon>Rodentia</taxon>
        <taxon>Castorimorpha</taxon>
        <taxon>Castoridae</taxon>
        <taxon>Castor</taxon>
    </lineage>
</organism>
<dbReference type="InterPro" id="IPR028181">
    <property type="entry name" value="SCIMP"/>
</dbReference>
<sequence length="152" mass="17138">MIWWRDNFWIILAGAMVVVSSVLGLILYCVCRWQLRQGKKWEIAKPLKQNQGDEEKMYENVLNQSPVLLPPLPPRGSLSPGDTTPQESPSQPPVKYSSVNKGKNKKTFAIPGYIEPEDDYDDVEIPANTGSQNSKITTSSFWQAEEGSHNLF</sequence>
<dbReference type="Proteomes" id="UP001732720">
    <property type="component" value="Chromosome 11"/>
</dbReference>
<gene>
    <name evidence="3 5" type="primary">Scimp</name>
</gene>
<dbReference type="AlphaFoldDB" id="A0A8B7UXN1"/>
<reference evidence="5" key="2">
    <citation type="submission" date="2025-04" db="UniProtKB">
        <authorList>
            <consortium name="RefSeq"/>
        </authorList>
    </citation>
    <scope>IDENTIFICATION</scope>
    <source>
        <tissue evidence="5">Leukocyte</tissue>
    </source>
</reference>
<dbReference type="GeneID" id="109689408"/>
<keyword evidence="2" id="KW-1133">Transmembrane helix</keyword>
<protein>
    <submittedName>
        <fullName evidence="5">SLP adapter and CSK-interacting membrane protein</fullName>
    </submittedName>
</protein>
<evidence type="ECO:0000313" key="5">
    <source>
        <dbReference type="RefSeq" id="XP_020023842.1"/>
    </source>
</evidence>
<dbReference type="InterPro" id="IPR052133">
    <property type="entry name" value="Immune_Signaling-Apoptosis_Reg"/>
</dbReference>
<dbReference type="Pfam" id="PF15050">
    <property type="entry name" value="SCIMP"/>
    <property type="match status" value="1"/>
</dbReference>
<evidence type="ECO:0000313" key="4">
    <source>
        <dbReference type="Proteomes" id="UP001732720"/>
    </source>
</evidence>
<dbReference type="CTD" id="388325"/>
<keyword evidence="2" id="KW-0812">Transmembrane</keyword>
<accession>A0A8B7UXN1</accession>
<name>A0A8B7UXN1_CASCN</name>
<dbReference type="Ensembl" id="ENSCCNT00000001467.1">
    <property type="protein sequence ID" value="ENSCCNP00000001135.1"/>
    <property type="gene ID" value="ENSCCNG00000001240.1"/>
</dbReference>
<evidence type="ECO:0000256" key="2">
    <source>
        <dbReference type="SAM" id="Phobius"/>
    </source>
</evidence>
<evidence type="ECO:0000256" key="1">
    <source>
        <dbReference type="SAM" id="MobiDB-lite"/>
    </source>
</evidence>
<feature type="region of interest" description="Disordered" evidence="1">
    <location>
        <begin position="65"/>
        <end position="152"/>
    </location>
</feature>
<proteinExistence type="predicted"/>
<feature type="compositionally biased region" description="Polar residues" evidence="1">
    <location>
        <begin position="128"/>
        <end position="142"/>
    </location>
</feature>
<dbReference type="PANTHER" id="PTHR12044">
    <property type="entry name" value="BCL2 INTERACTING MEDIATOR OF CELL DEATH"/>
    <property type="match status" value="1"/>
</dbReference>
<keyword evidence="4" id="KW-1185">Reference proteome</keyword>
<reference evidence="3" key="1">
    <citation type="submission" date="2023-09" db="UniProtKB">
        <authorList>
            <consortium name="Ensembl"/>
        </authorList>
    </citation>
    <scope>IDENTIFICATION</scope>
</reference>
<dbReference type="KEGG" id="ccan:109689408"/>
<dbReference type="GO" id="GO:0097197">
    <property type="term" value="C:tetraspanin-enriched microdomain"/>
    <property type="evidence" value="ECO:0007669"/>
    <property type="project" value="InterPro"/>
</dbReference>